<accession>A0A174W4B8</accession>
<organism evidence="1 2">
    <name type="scientific">Bacteroides caccae</name>
    <dbReference type="NCBI Taxonomy" id="47678"/>
    <lineage>
        <taxon>Bacteria</taxon>
        <taxon>Pseudomonadati</taxon>
        <taxon>Bacteroidota</taxon>
        <taxon>Bacteroidia</taxon>
        <taxon>Bacteroidales</taxon>
        <taxon>Bacteroidaceae</taxon>
        <taxon>Bacteroides</taxon>
    </lineage>
</organism>
<evidence type="ECO:0000313" key="1">
    <source>
        <dbReference type="EMBL" id="CUQ39050.1"/>
    </source>
</evidence>
<dbReference type="Proteomes" id="UP000095725">
    <property type="component" value="Unassembled WGS sequence"/>
</dbReference>
<reference evidence="1 2" key="1">
    <citation type="submission" date="2015-09" db="EMBL/GenBank/DDBJ databases">
        <authorList>
            <consortium name="Pathogen Informatics"/>
        </authorList>
    </citation>
    <scope>NUCLEOTIDE SEQUENCE [LARGE SCALE GENOMIC DNA]</scope>
    <source>
        <strain evidence="1 2">2789STDY5834946</strain>
    </source>
</reference>
<dbReference type="RefSeq" id="WP_055256595.1">
    <property type="nucleotide sequence ID" value="NZ_CZBL01000013.1"/>
</dbReference>
<gene>
    <name evidence="1" type="ORF">ERS852558_02985</name>
</gene>
<sequence>MKKEMIKIPANIKYLTEREKFIEEFGKPFELPNGILNKEIPGCGATTVALTDEHKTIICSPRNELLKNKHEQYPDTLLVIGGVDTKEIETYLQAAELPKILVSYDSVYKLIGCIKYKSDWRVVVDEFQCLLADSSFKSEIELHFLDNSRSFPYVTFLSATPILDKYLEQIDHFKDMNYYQLDWEEKDIVRVYRERTKNPINAALEIVRYYQNGNYPSVYVNGERIYSKECVIFLNSVNNIVNIIKQTELKPEEVNIIVGNSEDNDRQIARIGEGFKRGRIPLKGETHKKFTFCTSTAYAGCDFYSTNAATFVISDCNRPNTAVDIATELVQIAGRQRLACNPFRQFLTFVYNVNAEEVEQETFNEHLCRKVNVTLDEIRDNNNAGEALRAKRIKDFRRIPDNVKYQDSYTMYDEQKGEFVFNRLAYVNEQYCFDVQKFNYQNGVIVKKLLQDSSFDVSENQTYAVYQEQLKHLIKKEPFVDRMQAYCEYRAKQGLIVNLAMPTLESKYPELRYYYEALGVDRIKALNYKEKKLLNEIHIMKTKNKIRHELHGIIHIGDRILTTDIQQTLHDVYDRLGIDKSPKATDLNEFFEIHPVKIPTANGRKNGFEIRGIL</sequence>
<proteinExistence type="predicted"/>
<dbReference type="EMBL" id="CZBL01000013">
    <property type="protein sequence ID" value="CUQ39050.1"/>
    <property type="molecule type" value="Genomic_DNA"/>
</dbReference>
<dbReference type="AlphaFoldDB" id="A0A174W4B8"/>
<name>A0A174W4B8_9BACE</name>
<evidence type="ECO:0000313" key="2">
    <source>
        <dbReference type="Proteomes" id="UP000095725"/>
    </source>
</evidence>
<dbReference type="SUPFAM" id="SSF52540">
    <property type="entry name" value="P-loop containing nucleoside triphosphate hydrolases"/>
    <property type="match status" value="1"/>
</dbReference>
<dbReference type="InterPro" id="IPR027417">
    <property type="entry name" value="P-loop_NTPase"/>
</dbReference>
<protein>
    <submittedName>
        <fullName evidence="1">Uncharacterized protein</fullName>
    </submittedName>
</protein>